<dbReference type="NCBIfam" id="TIGR02594">
    <property type="entry name" value="TIGR02594 family protein"/>
    <property type="match status" value="1"/>
</dbReference>
<keyword evidence="3" id="KW-1185">Reference proteome</keyword>
<protein>
    <submittedName>
        <fullName evidence="2">TIGR02594 family protein</fullName>
    </submittedName>
</protein>
<dbReference type="Proteomes" id="UP001255416">
    <property type="component" value="Unassembled WGS sequence"/>
</dbReference>
<name>A0ABU3VKX6_9RHOB</name>
<dbReference type="InterPro" id="IPR002477">
    <property type="entry name" value="Peptidoglycan-bd-like"/>
</dbReference>
<gene>
    <name evidence="2" type="ORF">QO231_23625</name>
</gene>
<dbReference type="InterPro" id="IPR036366">
    <property type="entry name" value="PGBDSf"/>
</dbReference>
<dbReference type="InterPro" id="IPR013423">
    <property type="entry name" value="CHP02594"/>
</dbReference>
<dbReference type="Gene3D" id="1.10.101.10">
    <property type="entry name" value="PGBD-like superfamily/PGBD"/>
    <property type="match status" value="1"/>
</dbReference>
<proteinExistence type="predicted"/>
<dbReference type="EMBL" id="JASMWN010000032">
    <property type="protein sequence ID" value="MDU9006828.1"/>
    <property type="molecule type" value="Genomic_DNA"/>
</dbReference>
<feature type="domain" description="Peptidoglycan binding-like" evidence="1">
    <location>
        <begin position="4"/>
        <end position="56"/>
    </location>
</feature>
<evidence type="ECO:0000313" key="2">
    <source>
        <dbReference type="EMBL" id="MDU9006828.1"/>
    </source>
</evidence>
<comment type="caution">
    <text evidence="2">The sequence shown here is derived from an EMBL/GenBank/DDBJ whole genome shotgun (WGS) entry which is preliminary data.</text>
</comment>
<dbReference type="InterPro" id="IPR036365">
    <property type="entry name" value="PGBD-like_sf"/>
</dbReference>
<dbReference type="RefSeq" id="WP_316782179.1">
    <property type="nucleotide sequence ID" value="NZ_JASMWN010000032.1"/>
</dbReference>
<dbReference type="Pfam" id="PF01471">
    <property type="entry name" value="PG_binding_1"/>
    <property type="match status" value="1"/>
</dbReference>
<evidence type="ECO:0000259" key="1">
    <source>
        <dbReference type="Pfam" id="PF01471"/>
    </source>
</evidence>
<accession>A0ABU3VKX6</accession>
<dbReference type="SUPFAM" id="SSF47090">
    <property type="entry name" value="PGBD-like"/>
    <property type="match status" value="1"/>
</dbReference>
<sequence>MNFIEWIQKRLISHGFNPGTADGIWGRNTLNATLAFQRSRNLPAEGVLNKATIDALGASTLPAAPASAFAKSPASDAPARDLLDMMPWMSLALRKRGMHEGRDNPELREFLKSDGKTLGDPAQLPWCGDFVETCIAVTMTNAVLPGNPYLARNWLKFGQTVDPCFGSVLVFWRKKRSGTSGHVGFYYSEDADTYHVLGGNQSNSVSVTSLRKERLLGARLPLVGGPYARRVITDASDWELSENEF</sequence>
<organism evidence="2 3">
    <name type="scientific">Sedimentitalea todarodis</name>
    <dbReference type="NCBI Taxonomy" id="1631240"/>
    <lineage>
        <taxon>Bacteria</taxon>
        <taxon>Pseudomonadati</taxon>
        <taxon>Pseudomonadota</taxon>
        <taxon>Alphaproteobacteria</taxon>
        <taxon>Rhodobacterales</taxon>
        <taxon>Paracoccaceae</taxon>
        <taxon>Sedimentitalea</taxon>
    </lineage>
</organism>
<evidence type="ECO:0000313" key="3">
    <source>
        <dbReference type="Proteomes" id="UP001255416"/>
    </source>
</evidence>
<reference evidence="3" key="1">
    <citation type="submission" date="2023-05" db="EMBL/GenBank/DDBJ databases">
        <title>Sedimentitalea sp. nov. JM2-8.</title>
        <authorList>
            <person name="Huang J."/>
        </authorList>
    </citation>
    <scope>NUCLEOTIDE SEQUENCE [LARGE SCALE GENOMIC DNA]</scope>
    <source>
        <strain evidence="3">KHS03</strain>
    </source>
</reference>